<keyword evidence="1" id="KW-0812">Transmembrane</keyword>
<comment type="caution">
    <text evidence="2">The sequence shown here is derived from an EMBL/GenBank/DDBJ whole genome shotgun (WGS) entry which is preliminary data.</text>
</comment>
<dbReference type="RefSeq" id="WP_108431262.1">
    <property type="nucleotide sequence ID" value="NZ_CP026947.1"/>
</dbReference>
<proteinExistence type="predicted"/>
<feature type="transmembrane region" description="Helical" evidence="1">
    <location>
        <begin position="36"/>
        <end position="56"/>
    </location>
</feature>
<dbReference type="EMBL" id="QEEZ01000011">
    <property type="protein sequence ID" value="PWC01552.1"/>
    <property type="molecule type" value="Genomic_DNA"/>
</dbReference>
<keyword evidence="1" id="KW-0472">Membrane</keyword>
<evidence type="ECO:0000256" key="1">
    <source>
        <dbReference type="SAM" id="Phobius"/>
    </source>
</evidence>
<accession>A0A2U1T6D5</accession>
<name>A0A2U1T6D5_9CORY</name>
<dbReference type="Proteomes" id="UP000244989">
    <property type="component" value="Unassembled WGS sequence"/>
</dbReference>
<gene>
    <name evidence="2" type="ORF">DF222_07085</name>
</gene>
<organism evidence="2 3">
    <name type="scientific">Corynebacterium yudongzhengii</name>
    <dbReference type="NCBI Taxonomy" id="2080740"/>
    <lineage>
        <taxon>Bacteria</taxon>
        <taxon>Bacillati</taxon>
        <taxon>Actinomycetota</taxon>
        <taxon>Actinomycetes</taxon>
        <taxon>Mycobacteriales</taxon>
        <taxon>Corynebacteriaceae</taxon>
        <taxon>Corynebacterium</taxon>
    </lineage>
</organism>
<dbReference type="KEGG" id="cyz:C3B44_04090"/>
<protein>
    <submittedName>
        <fullName evidence="2">Uncharacterized protein</fullName>
    </submittedName>
</protein>
<evidence type="ECO:0000313" key="2">
    <source>
        <dbReference type="EMBL" id="PWC01552.1"/>
    </source>
</evidence>
<keyword evidence="1" id="KW-1133">Transmembrane helix</keyword>
<evidence type="ECO:0000313" key="3">
    <source>
        <dbReference type="Proteomes" id="UP000244989"/>
    </source>
</evidence>
<dbReference type="AlphaFoldDB" id="A0A2U1T6D5"/>
<sequence length="62" mass="6808">MTVPTRESRSPLIAFLLALLTLVIAIVLYIRNGFGIDSAVFGVATLILLFAGFSRFHKNRDA</sequence>
<keyword evidence="3" id="KW-1185">Reference proteome</keyword>
<feature type="transmembrane region" description="Helical" evidence="1">
    <location>
        <begin position="12"/>
        <end position="30"/>
    </location>
</feature>
<reference evidence="3" key="1">
    <citation type="submission" date="2018-04" db="EMBL/GenBank/DDBJ databases">
        <authorList>
            <person name="Liu S."/>
            <person name="Wang Z."/>
            <person name="Li J."/>
        </authorList>
    </citation>
    <scope>NUCLEOTIDE SEQUENCE [LARGE SCALE GENOMIC DNA]</scope>
    <source>
        <strain evidence="3">2189</strain>
    </source>
</reference>